<dbReference type="GO" id="GO:0009626">
    <property type="term" value="P:plant-type hypersensitive response"/>
    <property type="evidence" value="ECO:0007669"/>
    <property type="project" value="UniProtKB-ARBA"/>
</dbReference>
<dbReference type="GO" id="GO:0043531">
    <property type="term" value="F:ADP binding"/>
    <property type="evidence" value="ECO:0007669"/>
    <property type="project" value="InterPro"/>
</dbReference>
<dbReference type="SMR" id="A0A3B6B9W0"/>
<dbReference type="SUPFAM" id="SSF52058">
    <property type="entry name" value="L domain-like"/>
    <property type="match status" value="1"/>
</dbReference>
<evidence type="ECO:0000256" key="4">
    <source>
        <dbReference type="ARBA" id="ARBA00022741"/>
    </source>
</evidence>
<evidence type="ECO:0000256" key="2">
    <source>
        <dbReference type="ARBA" id="ARBA00022614"/>
    </source>
</evidence>
<dbReference type="InterPro" id="IPR041118">
    <property type="entry name" value="Rx_N"/>
</dbReference>
<evidence type="ECO:0000259" key="9">
    <source>
        <dbReference type="Pfam" id="PF23559"/>
    </source>
</evidence>
<dbReference type="PRINTS" id="PR00364">
    <property type="entry name" value="DISEASERSIST"/>
</dbReference>
<keyword evidence="2" id="KW-0433">Leucine-rich repeat</keyword>
<dbReference type="Gramene" id="TraesCS2A02G565800.3">
    <property type="protein sequence ID" value="TraesCS2A02G565800.3"/>
    <property type="gene ID" value="TraesCS2A02G565800"/>
</dbReference>
<keyword evidence="3" id="KW-0677">Repeat</keyword>
<protein>
    <submittedName>
        <fullName evidence="11">Uncharacterized protein</fullName>
    </submittedName>
</protein>
<feature type="domain" description="Disease resistance protein winged helix" evidence="9">
    <location>
        <begin position="439"/>
        <end position="510"/>
    </location>
</feature>
<dbReference type="PANTHER" id="PTHR23155:SF906">
    <property type="entry name" value="OS08G0205100 PROTEIN"/>
    <property type="match status" value="1"/>
</dbReference>
<accession>A0A3B6B9W0</accession>
<reference evidence="11" key="2">
    <citation type="submission" date="2018-10" db="UniProtKB">
        <authorList>
            <consortium name="EnsemblPlants"/>
        </authorList>
    </citation>
    <scope>IDENTIFICATION</scope>
</reference>
<dbReference type="Gene3D" id="3.40.50.300">
    <property type="entry name" value="P-loop containing nucleotide triphosphate hydrolases"/>
    <property type="match status" value="1"/>
</dbReference>
<dbReference type="InterPro" id="IPR042197">
    <property type="entry name" value="Apaf_helical"/>
</dbReference>
<evidence type="ECO:0000259" key="7">
    <source>
        <dbReference type="Pfam" id="PF00931"/>
    </source>
</evidence>
<dbReference type="Proteomes" id="UP000019116">
    <property type="component" value="Chromosome 2A"/>
</dbReference>
<evidence type="ECO:0000256" key="3">
    <source>
        <dbReference type="ARBA" id="ARBA00022737"/>
    </source>
</evidence>
<dbReference type="Pfam" id="PF23559">
    <property type="entry name" value="WHD_DRP"/>
    <property type="match status" value="1"/>
</dbReference>
<dbReference type="PaxDb" id="4565-Traes_2AL_3525D321A.2"/>
<dbReference type="Gene3D" id="1.10.8.430">
    <property type="entry name" value="Helical domain of apoptotic protease-activating factors"/>
    <property type="match status" value="1"/>
</dbReference>
<dbReference type="CDD" id="cd14798">
    <property type="entry name" value="RX-CC_like"/>
    <property type="match status" value="1"/>
</dbReference>
<sequence>MPQVGTGALRLRAIITSEGFSIYSGAMNSLLGKLTTLMGEQFAKMKNLRKEVKYIHDELGSMKDALARLADVDEPDPQTKSWRNTLRELSYDIEDIIDDFIQNIGEKDKKSGFVRKTIRRLKTSRARHRIAGQIEDIKKLVHETSDRHRRYDLDKIIPQSSNVVAIDPRVKTLYEKAANLVGMEGPKKELADWLIDEEKQLKVVAVVGFGGLGKTTLANEVYQRLKGDFAYPAFVPVSQTPNIPNLLRSLLSQLGTQPPIDACDSHLIDKLRECLQTKRYLIIIDDLWDVSAWEFIKCAFPENDLASRVIVTTRSLEVATACCSPHHEYILQMKPLSNEDSRKLFFGRIFGSEDICPNHLRDVSVEILNKCGGLPLAIISIAGLLASEGPKEEEWEHVRNSLGSMSGTKLTLNGMRQILNLSYKDLPSHLKTCLLYLAMYPEDYTILRSELERQWMAEGFISKENGQDVEKNARNYFNELVNRSLVQPVEFDVGGAVTTCKVHDMMLDLILFKCKEENFLSIVDGSEAITEGEYKVRRLSLRLNDSDNEILPADISLSQVRSVMIFGYSGKTPPLSKFKFLRVLFVKDHSTMDLTGMSELYQLRYVMIGSVYGLQLPRQIRGLQQLETLDVWNSSIPSDIVHLPHLSHLGIGYACKLPDGIGNMKSLRFLRGFHLNFETNSLDNYKGLGELTNMRNLFLSGNFEDQDAGVRRMDVLCSSLRKLCRLESLYIHTMQGCMDGFSPPYSLQRLYGRGFDWQHCWFSRVPNWTMELHNLHELQLQVDELLDDGVGILGGLPSLLDLDLWVRRSPKQMIIIDGRGAFPVLKRFDMGLSRASYLIFQSGAMPMVQRLGLTFNIDVQKQNGAGPAGIEHLAALEEVSARISCVEATESQTSCAESDFRSIVDRHPDNPRTLVSFAK</sequence>
<dbReference type="OrthoDB" id="607034at2759"/>
<evidence type="ECO:0000256" key="5">
    <source>
        <dbReference type="ARBA" id="ARBA00022821"/>
    </source>
</evidence>
<dbReference type="InterPro" id="IPR055414">
    <property type="entry name" value="LRR_R13L4/SHOC2-like"/>
</dbReference>
<dbReference type="EnsemblPlants" id="TraesCS2A02G565800.3">
    <property type="protein sequence ID" value="TraesCS2A02G565800.3"/>
    <property type="gene ID" value="TraesCS2A02G565800"/>
</dbReference>
<dbReference type="Pfam" id="PF00931">
    <property type="entry name" value="NB-ARC"/>
    <property type="match status" value="1"/>
</dbReference>
<keyword evidence="12" id="KW-1185">Reference proteome</keyword>
<dbReference type="InterPro" id="IPR036388">
    <property type="entry name" value="WH-like_DNA-bd_sf"/>
</dbReference>
<keyword evidence="5" id="KW-0611">Plant defense</keyword>
<evidence type="ECO:0000313" key="11">
    <source>
        <dbReference type="EnsemblPlants" id="TraesCS2A02G565800.3"/>
    </source>
</evidence>
<evidence type="ECO:0000256" key="1">
    <source>
        <dbReference type="ARBA" id="ARBA00008894"/>
    </source>
</evidence>
<dbReference type="Gene3D" id="1.20.5.4130">
    <property type="match status" value="1"/>
</dbReference>
<dbReference type="STRING" id="4565.A0A3B6B9W0"/>
<evidence type="ECO:0000259" key="8">
    <source>
        <dbReference type="Pfam" id="PF18052"/>
    </source>
</evidence>
<name>A0A3B6B9W0_WHEAT</name>
<dbReference type="InterPro" id="IPR032675">
    <property type="entry name" value="LRR_dom_sf"/>
</dbReference>
<feature type="domain" description="NB-ARC" evidence="7">
    <location>
        <begin position="185"/>
        <end position="346"/>
    </location>
</feature>
<dbReference type="InterPro" id="IPR038005">
    <property type="entry name" value="RX-like_CC"/>
</dbReference>
<dbReference type="InterPro" id="IPR027417">
    <property type="entry name" value="P-loop_NTPase"/>
</dbReference>
<feature type="domain" description="Disease resistance N-terminal" evidence="8">
    <location>
        <begin position="26"/>
        <end position="114"/>
    </location>
</feature>
<keyword evidence="6" id="KW-0175">Coiled coil</keyword>
<dbReference type="GO" id="GO:0042742">
    <property type="term" value="P:defense response to bacterium"/>
    <property type="evidence" value="ECO:0007669"/>
    <property type="project" value="UniProtKB-ARBA"/>
</dbReference>
<evidence type="ECO:0000313" key="12">
    <source>
        <dbReference type="Proteomes" id="UP000019116"/>
    </source>
</evidence>
<keyword evidence="4" id="KW-0547">Nucleotide-binding</keyword>
<evidence type="ECO:0000259" key="10">
    <source>
        <dbReference type="Pfam" id="PF23598"/>
    </source>
</evidence>
<dbReference type="OMA" id="DCHAFIS"/>
<dbReference type="AlphaFoldDB" id="A0A3B6B9W0"/>
<proteinExistence type="inferred from homology"/>
<dbReference type="Pfam" id="PF18052">
    <property type="entry name" value="Rx_N"/>
    <property type="match status" value="1"/>
</dbReference>
<dbReference type="FunFam" id="3.40.50.300:FF:001091">
    <property type="entry name" value="Probable disease resistance protein At1g61300"/>
    <property type="match status" value="1"/>
</dbReference>
<dbReference type="Gramene" id="TraesCS2A03G1350300.2">
    <property type="protein sequence ID" value="TraesCS2A03G1350300.2.CDS"/>
    <property type="gene ID" value="TraesCS2A03G1350300"/>
</dbReference>
<dbReference type="GO" id="GO:0002758">
    <property type="term" value="P:innate immune response-activating signaling pathway"/>
    <property type="evidence" value="ECO:0007669"/>
    <property type="project" value="UniProtKB-ARBA"/>
</dbReference>
<feature type="domain" description="Disease resistance R13L4/SHOC-2-like LRR" evidence="10">
    <location>
        <begin position="559"/>
        <end position="912"/>
    </location>
</feature>
<dbReference type="SUPFAM" id="SSF52540">
    <property type="entry name" value="P-loop containing nucleoside triphosphate hydrolases"/>
    <property type="match status" value="1"/>
</dbReference>
<organism evidence="11">
    <name type="scientific">Triticum aestivum</name>
    <name type="common">Wheat</name>
    <dbReference type="NCBI Taxonomy" id="4565"/>
    <lineage>
        <taxon>Eukaryota</taxon>
        <taxon>Viridiplantae</taxon>
        <taxon>Streptophyta</taxon>
        <taxon>Embryophyta</taxon>
        <taxon>Tracheophyta</taxon>
        <taxon>Spermatophyta</taxon>
        <taxon>Magnoliopsida</taxon>
        <taxon>Liliopsida</taxon>
        <taxon>Poales</taxon>
        <taxon>Poaceae</taxon>
        <taxon>BOP clade</taxon>
        <taxon>Pooideae</taxon>
        <taxon>Triticodae</taxon>
        <taxon>Triticeae</taxon>
        <taxon>Triticinae</taxon>
        <taxon>Triticum</taxon>
    </lineage>
</organism>
<dbReference type="PANTHER" id="PTHR23155">
    <property type="entry name" value="DISEASE RESISTANCE PROTEIN RP"/>
    <property type="match status" value="1"/>
</dbReference>
<comment type="similarity">
    <text evidence="1">Belongs to the disease resistance NB-LRR family.</text>
</comment>
<dbReference type="InterPro" id="IPR058922">
    <property type="entry name" value="WHD_DRP"/>
</dbReference>
<dbReference type="Gene3D" id="3.80.10.10">
    <property type="entry name" value="Ribonuclease Inhibitor"/>
    <property type="match status" value="1"/>
</dbReference>
<dbReference type="Gene3D" id="1.10.10.10">
    <property type="entry name" value="Winged helix-like DNA-binding domain superfamily/Winged helix DNA-binding domain"/>
    <property type="match status" value="1"/>
</dbReference>
<evidence type="ECO:0000256" key="6">
    <source>
        <dbReference type="ARBA" id="ARBA00023054"/>
    </source>
</evidence>
<dbReference type="InterPro" id="IPR002182">
    <property type="entry name" value="NB-ARC"/>
</dbReference>
<dbReference type="InterPro" id="IPR044974">
    <property type="entry name" value="Disease_R_plants"/>
</dbReference>
<reference evidence="11" key="1">
    <citation type="submission" date="2018-08" db="EMBL/GenBank/DDBJ databases">
        <authorList>
            <person name="Rossello M."/>
        </authorList>
    </citation>
    <scope>NUCLEOTIDE SEQUENCE [LARGE SCALE GENOMIC DNA]</scope>
    <source>
        <strain evidence="11">cv. Chinese Spring</strain>
    </source>
</reference>
<dbReference type="FunFam" id="1.10.10.10:FF:000322">
    <property type="entry name" value="Probable disease resistance protein At1g63360"/>
    <property type="match status" value="1"/>
</dbReference>
<dbReference type="Pfam" id="PF23598">
    <property type="entry name" value="LRR_14"/>
    <property type="match status" value="1"/>
</dbReference>